<evidence type="ECO:0000313" key="3">
    <source>
        <dbReference type="Proteomes" id="UP000035058"/>
    </source>
</evidence>
<organism evidence="2 3">
    <name type="scientific">Gordonia namibiensis NBRC 108229</name>
    <dbReference type="NCBI Taxonomy" id="1208314"/>
    <lineage>
        <taxon>Bacteria</taxon>
        <taxon>Bacillati</taxon>
        <taxon>Actinomycetota</taxon>
        <taxon>Actinomycetes</taxon>
        <taxon>Mycobacteriales</taxon>
        <taxon>Gordoniaceae</taxon>
        <taxon>Gordonia</taxon>
    </lineage>
</organism>
<protein>
    <submittedName>
        <fullName evidence="2">Mce family protein</fullName>
    </submittedName>
</protein>
<dbReference type="Proteomes" id="UP000035058">
    <property type="component" value="Unassembled WGS sequence"/>
</dbReference>
<comment type="caution">
    <text evidence="2">The sequence shown here is derived from an EMBL/GenBank/DDBJ whole genome shotgun (WGS) entry which is preliminary data.</text>
</comment>
<dbReference type="EMBL" id="BAHE01000025">
    <property type="protein sequence ID" value="GAC01410.1"/>
    <property type="molecule type" value="Genomic_DNA"/>
</dbReference>
<accession>K6XRH0</accession>
<feature type="domain" description="Mce/MlaD" evidence="1">
    <location>
        <begin position="51"/>
        <end position="124"/>
    </location>
</feature>
<dbReference type="Pfam" id="PF02470">
    <property type="entry name" value="MlaD"/>
    <property type="match status" value="1"/>
</dbReference>
<dbReference type="PANTHER" id="PTHR33371">
    <property type="entry name" value="INTERMEMBRANE PHOSPHOLIPID TRANSPORT SYSTEM BINDING PROTEIN MLAD-RELATED"/>
    <property type="match status" value="1"/>
</dbReference>
<dbReference type="PANTHER" id="PTHR33371:SF15">
    <property type="entry name" value="LIPOPROTEIN LPRN"/>
    <property type="match status" value="1"/>
</dbReference>
<gene>
    <name evidence="2" type="primary">mceE</name>
    <name evidence="2" type="ORF">GONAM_25_00720</name>
</gene>
<dbReference type="AlphaFoldDB" id="K6XRH0"/>
<dbReference type="InterPro" id="IPR003399">
    <property type="entry name" value="Mce/MlaD"/>
</dbReference>
<name>K6XRH0_9ACTN</name>
<dbReference type="RefSeq" id="WP_006867579.1">
    <property type="nucleotide sequence ID" value="NZ_BAHE01000025.1"/>
</dbReference>
<sequence length="377" mass="38985">MNTAETNVARRIHRSGVAAVVLLLTCVLSGCSVGLGQLPLPAPGASGDGFALKAQFDNALNLPAKAKVRLLGADVGFVESMEVHDYLAAVGMRIADGTRLPDGTRAELRSATPLGDVFVALEPPAEPEPGVALLGDRDVIPLDRTSAGATVEEVLSTAAMLVNGGAIRSLTDIVNGLGESLGDDGQQLGTLVRQSTVLVSSLSERTDEIEAVLSSASRLASTVSARQQTIDSALAAAGPALWTVADNTQSILSTVQQVDRIIRQLGAFPSVKGTAAGGMMDDVNRIAASLNAAATAPGASLDAVNRILGPIVKLTNATSGHTDVAISQFAIGAFDDPNHRGDPGSRLPDVRDWEQFVGSLSLTLMRLRQHVEPGAPR</sequence>
<keyword evidence="3" id="KW-1185">Reference proteome</keyword>
<dbReference type="GO" id="GO:0005576">
    <property type="term" value="C:extracellular region"/>
    <property type="evidence" value="ECO:0007669"/>
    <property type="project" value="TreeGrafter"/>
</dbReference>
<evidence type="ECO:0000313" key="2">
    <source>
        <dbReference type="EMBL" id="GAC01410.1"/>
    </source>
</evidence>
<dbReference type="InterPro" id="IPR052336">
    <property type="entry name" value="MlaD_Phospholipid_Transporter"/>
</dbReference>
<proteinExistence type="predicted"/>
<reference evidence="2 3" key="1">
    <citation type="submission" date="2012-08" db="EMBL/GenBank/DDBJ databases">
        <title>Whole genome shotgun sequence of Gordonia namibiensis NBRC 108229.</title>
        <authorList>
            <person name="Isaki-Nakamura S."/>
            <person name="Hosoyama A."/>
            <person name="Tsuchikane K."/>
            <person name="Katsumata H."/>
            <person name="Baba S."/>
            <person name="Yamazaki S."/>
            <person name="Fujita N."/>
        </authorList>
    </citation>
    <scope>NUCLEOTIDE SEQUENCE [LARGE SCALE GENOMIC DNA]</scope>
    <source>
        <strain evidence="2 3">NBRC 108229</strain>
    </source>
</reference>
<evidence type="ECO:0000259" key="1">
    <source>
        <dbReference type="Pfam" id="PF02470"/>
    </source>
</evidence>